<dbReference type="Pfam" id="PF09418">
    <property type="entry name" value="DUF2009"/>
    <property type="match status" value="1"/>
</dbReference>
<keyword evidence="3" id="KW-1185">Reference proteome</keyword>
<accession>A0AAE0BD13</accession>
<protein>
    <recommendedName>
        <fullName evidence="1">Non-canonical E2 ubiquitin-conjugating enzyme C-terminal domain-containing protein</fullName>
    </recommendedName>
</protein>
<organism evidence="2 3">
    <name type="scientific">Cymbomonas tetramitiformis</name>
    <dbReference type="NCBI Taxonomy" id="36881"/>
    <lineage>
        <taxon>Eukaryota</taxon>
        <taxon>Viridiplantae</taxon>
        <taxon>Chlorophyta</taxon>
        <taxon>Pyramimonadophyceae</taxon>
        <taxon>Pyramimonadales</taxon>
        <taxon>Pyramimonadaceae</taxon>
        <taxon>Cymbomonas</taxon>
    </lineage>
</organism>
<dbReference type="EMBL" id="LGRX02035714">
    <property type="protein sequence ID" value="KAK3233434.1"/>
    <property type="molecule type" value="Genomic_DNA"/>
</dbReference>
<dbReference type="Proteomes" id="UP001190700">
    <property type="component" value="Unassembled WGS sequence"/>
</dbReference>
<reference evidence="2 3" key="1">
    <citation type="journal article" date="2015" name="Genome Biol. Evol.">
        <title>Comparative Genomics of a Bacterivorous Green Alga Reveals Evolutionary Causalities and Consequences of Phago-Mixotrophic Mode of Nutrition.</title>
        <authorList>
            <person name="Burns J.A."/>
            <person name="Paasch A."/>
            <person name="Narechania A."/>
            <person name="Kim E."/>
        </authorList>
    </citation>
    <scope>NUCLEOTIDE SEQUENCE [LARGE SCALE GENOMIC DNA]</scope>
    <source>
        <strain evidence="2 3">PLY_AMNH</strain>
    </source>
</reference>
<dbReference type="InterPro" id="IPR057668">
    <property type="entry name" value="E2_Ub-conjug_enz_C"/>
</dbReference>
<comment type="caution">
    <text evidence="2">The sequence shown here is derived from an EMBL/GenBank/DDBJ whole genome shotgun (WGS) entry which is preliminary data.</text>
</comment>
<proteinExistence type="predicted"/>
<evidence type="ECO:0000313" key="2">
    <source>
        <dbReference type="EMBL" id="KAK3233434.1"/>
    </source>
</evidence>
<evidence type="ECO:0000313" key="3">
    <source>
        <dbReference type="Proteomes" id="UP001190700"/>
    </source>
</evidence>
<feature type="domain" description="Non-canonical E2 ubiquitin-conjugating enzyme C-terminal" evidence="1">
    <location>
        <begin position="47"/>
        <end position="367"/>
    </location>
</feature>
<sequence length="371" mass="41360">MGIVTSIGYNPGSLMPHAPFLISPPREACVIRRVVFGADWIVGATLVMSASTHRGGTQLLQDELLPMATMEITSASKPRSQVQNEIKLKEKARATVAKKYASGTLSEEDICHCLYSIGDNSCYLQFNCDPIEKMIAFLTTTFKPHSAEPHLSLCISGGKGGARLTHNHERQYNYVLQSLTLWREITNDMFRLWCLAEEDLLSEESAYRLTDTGQGLNRVQQAPKVSKAIQQVLAHCQQDLGHWVGSAVIHLGDHNVPNALTFIDKYTQVPRILNPIVLVIEKIPELMKDAHLAQYIEDAFGGAAHLQKMILVDFFRHGFDGSGADNFFDAGSCIDGRLTSAWNWCSNLEKKSFYTIFKLCGFDSFDGDWDK</sequence>
<evidence type="ECO:0000259" key="1">
    <source>
        <dbReference type="Pfam" id="PF09418"/>
    </source>
</evidence>
<dbReference type="InterPro" id="IPR018553">
    <property type="entry name" value="E2_Ub-conjug_enz"/>
</dbReference>
<dbReference type="AlphaFoldDB" id="A0AAE0BD13"/>
<dbReference type="PANTHER" id="PTHR31560">
    <property type="entry name" value="UPF0652 PROTEIN C16A11.03C-RELATED"/>
    <property type="match status" value="1"/>
</dbReference>
<dbReference type="PANTHER" id="PTHR31560:SF0">
    <property type="entry name" value="UPF0652 PROTEIN C22H10.08"/>
    <property type="match status" value="1"/>
</dbReference>
<name>A0AAE0BD13_9CHLO</name>
<gene>
    <name evidence="2" type="ORF">CYMTET_56271</name>
</gene>